<evidence type="ECO:0000313" key="3">
    <source>
        <dbReference type="Proteomes" id="UP001529085"/>
    </source>
</evidence>
<comment type="caution">
    <text evidence="2">The sequence shown here is derived from an EMBL/GenBank/DDBJ whole genome shotgun (WGS) entry which is preliminary data.</text>
</comment>
<accession>A0ABT6G500</accession>
<feature type="non-terminal residue" evidence="2">
    <location>
        <position position="1"/>
    </location>
</feature>
<dbReference type="NCBIfam" id="TIGR04131">
    <property type="entry name" value="Bac_Flav_CTERM"/>
    <property type="match status" value="1"/>
</dbReference>
<dbReference type="InterPro" id="IPR057078">
    <property type="entry name" value="HYR-4C"/>
</dbReference>
<dbReference type="EMBL" id="JARSBN010000009">
    <property type="protein sequence ID" value="MDG4717127.1"/>
    <property type="molecule type" value="Genomic_DNA"/>
</dbReference>
<sequence length="492" mass="52971">VTVECDAIPTAETLTANDNCGDATVTFEEEITNSTCDNSYTLTRIWTAADACGNETVHSQSITVQDTTAPTFNEALPTDVTVECDAIPTAETLTANDNCGDATVTFEEEITNSTCDNSYTLTRTWTAADACGNETVHSQSITVQDTTAPTFNEALPTDVTVECDAVPTAETLTANDNCGDATVTFEEEITNGACVGDYIIERTWIASDACGNETLHIQIITVQDTTAPTLLTPLDDNITAYCDDVPGVPELVFEDSCSNNISVSFNEDSNQSNELEDYSIVRTWTVTDDCGNVATFTQNINVEISNTITAFDANRCVLDSEFDLFELLSGDYSTDGTWTVVSGDAIIDGSVFDPSSVDVGIYTFMYSITESTCPAEVEVNVTIDDDCVVLPCGAEDVVISKTVTANGDSFNEFFTISGVEDCGFVVELQIFNRWGAEIYKNNNYQNDWNGDAHGSSVGNSGKVPTGTYYYIINLKNSGLKPFAGPIYVATDK</sequence>
<evidence type="ECO:0000313" key="2">
    <source>
        <dbReference type="EMBL" id="MDG4717127.1"/>
    </source>
</evidence>
<proteinExistence type="predicted"/>
<gene>
    <name evidence="2" type="ORF">P7122_14670</name>
</gene>
<evidence type="ECO:0000259" key="1">
    <source>
        <dbReference type="Pfam" id="PF23237"/>
    </source>
</evidence>
<reference evidence="2 3" key="1">
    <citation type="submission" date="2023-03" db="EMBL/GenBank/DDBJ databases">
        <title>Strain YYF002 represents a novel species in the genus Winogradskyella isolated from seawater.</title>
        <authorList>
            <person name="Fu Z.-Y."/>
        </authorList>
    </citation>
    <scope>NUCLEOTIDE SEQUENCE [LARGE SCALE GENOMIC DNA]</scope>
    <source>
        <strain evidence="2 3">YYF002</strain>
    </source>
</reference>
<dbReference type="RefSeq" id="WP_278006549.1">
    <property type="nucleotide sequence ID" value="NZ_JARSBN010000009.1"/>
</dbReference>
<feature type="domain" description="HYR-like" evidence="1">
    <location>
        <begin position="76"/>
        <end position="143"/>
    </location>
</feature>
<dbReference type="Proteomes" id="UP001529085">
    <property type="component" value="Unassembled WGS sequence"/>
</dbReference>
<keyword evidence="3" id="KW-1185">Reference proteome</keyword>
<name>A0ABT6G500_9FLAO</name>
<dbReference type="Pfam" id="PF13585">
    <property type="entry name" value="CHU_C"/>
    <property type="match status" value="1"/>
</dbReference>
<organism evidence="2 3">
    <name type="scientific">Winogradskyella marincola</name>
    <dbReference type="NCBI Taxonomy" id="3037795"/>
    <lineage>
        <taxon>Bacteria</taxon>
        <taxon>Pseudomonadati</taxon>
        <taxon>Bacteroidota</taxon>
        <taxon>Flavobacteriia</taxon>
        <taxon>Flavobacteriales</taxon>
        <taxon>Flavobacteriaceae</taxon>
        <taxon>Winogradskyella</taxon>
    </lineage>
</organism>
<dbReference type="InterPro" id="IPR026341">
    <property type="entry name" value="T9SS_type_B"/>
</dbReference>
<dbReference type="Pfam" id="PF23237">
    <property type="entry name" value="HYR_4C"/>
    <property type="match status" value="1"/>
</dbReference>
<protein>
    <submittedName>
        <fullName evidence="2">Gliding motility-associated C-terminal domain-containing protein</fullName>
    </submittedName>
</protein>